<evidence type="ECO:0000256" key="6">
    <source>
        <dbReference type="ARBA" id="ARBA00022448"/>
    </source>
</evidence>
<dbReference type="PANTHER" id="PTHR46244:SF6">
    <property type="entry name" value="PHOSPHOENOLPYRUVATE-PROTEIN PHOSPHOTRANSFERASE"/>
    <property type="match status" value="1"/>
</dbReference>
<keyword evidence="11" id="KW-0479">Metal-binding</keyword>
<protein>
    <recommendedName>
        <fullName evidence="5">phosphoenolpyruvate--protein phosphotransferase</fullName>
        <ecNumber evidence="5">2.7.3.9</ecNumber>
    </recommendedName>
</protein>
<evidence type="ECO:0000256" key="14">
    <source>
        <dbReference type="SAM" id="Coils"/>
    </source>
</evidence>
<name>A0ABT5YR98_9PROT</name>
<comment type="similarity">
    <text evidence="4">Belongs to the PEP-utilizing enzyme family.</text>
</comment>
<keyword evidence="12" id="KW-0418">Kinase</keyword>
<comment type="cofactor">
    <cofactor evidence="2">
        <name>Mg(2+)</name>
        <dbReference type="ChEBI" id="CHEBI:18420"/>
    </cofactor>
</comment>
<dbReference type="Gene3D" id="3.20.20.60">
    <property type="entry name" value="Phosphoenolpyruvate-binding domains"/>
    <property type="match status" value="1"/>
</dbReference>
<evidence type="ECO:0000256" key="7">
    <source>
        <dbReference type="ARBA" id="ARBA00022490"/>
    </source>
</evidence>
<evidence type="ECO:0000256" key="5">
    <source>
        <dbReference type="ARBA" id="ARBA00012232"/>
    </source>
</evidence>
<dbReference type="NCBIfam" id="TIGR01417">
    <property type="entry name" value="PTS_I_fam"/>
    <property type="match status" value="1"/>
</dbReference>
<evidence type="ECO:0000259" key="15">
    <source>
        <dbReference type="SMART" id="SM00065"/>
    </source>
</evidence>
<sequence length="756" mass="83346">MAPQAGGWGGSRRLLRQLRDLMQSGGLWQDRLDSLVRLIADAMVAEVCSLYVMRAGEVLELFATQGLRREAVHRTRLRVGEGIVGEIASTGRPLSLQDAQQHPNFAYRPETGEEIFHSMLGVPLLRDRRVIGVLAVQNKTRRAYGEDELEALETVAMVLAEMVGGAGLIGEEEGRHTDSLATLPARLAGVTLNEGIGMGTAVPHERGIVIKQIVAEDIDVELHRLESSLSEMQESLDDLLQRQELSGDGEHVEVLETYRMFAEDRGWAERLREAVRSGLTAEAAVQRVLTDMRQRMTKVRDPYIRERYSDLEDLGNRLLHHLTGNDSTARDDLPDDLVLVARNLGPAELLDYDISRLRAVALEEGSPTAHVAIVARALGIPMIGRCSELLARVRPGDFVIIDGDVGQALLRPRQSVRQSFSDAIELRANRRAEQLANRALPPETRDGVRISLQANAGLLVDLDQLEESGAEGVGLYRTEVPFMVQERFPDAATQTELYARALDMAGERPVTFRTLDIGGDKALPYWSGTKDENPAMGWRAIRIGLDRPAMLRQQLRALLAAGAGRHLRLMFPMVSEVNELMQARALLDMELARHLARGAEPPTRLEVGVMLEVPALIWQLPALFARADFVSVGSNDLFQFLFAIDRGNPRLARRYDSLSPPILTLLRFLAAEADSHGVPLSVCGEMAGHPLEALALIGCGIRILSMPPSHVASVRSTVRSLKLGSLQEYVTYLSGLPNRSVRQHLRAYAGDHGIAL</sequence>
<feature type="coiled-coil region" evidence="14">
    <location>
        <begin position="215"/>
        <end position="242"/>
    </location>
</feature>
<dbReference type="InterPro" id="IPR015813">
    <property type="entry name" value="Pyrv/PenolPyrv_kinase-like_dom"/>
</dbReference>
<dbReference type="SMART" id="SM00065">
    <property type="entry name" value="GAF"/>
    <property type="match status" value="1"/>
</dbReference>
<evidence type="ECO:0000256" key="3">
    <source>
        <dbReference type="ARBA" id="ARBA00004496"/>
    </source>
</evidence>
<evidence type="ECO:0000256" key="13">
    <source>
        <dbReference type="ARBA" id="ARBA00022842"/>
    </source>
</evidence>
<dbReference type="EMBL" id="JARHUD010000012">
    <property type="protein sequence ID" value="MDF2097362.1"/>
    <property type="molecule type" value="Genomic_DNA"/>
</dbReference>
<comment type="subcellular location">
    <subcellularLocation>
        <location evidence="3">Cytoplasm</location>
    </subcellularLocation>
</comment>
<evidence type="ECO:0000256" key="10">
    <source>
        <dbReference type="ARBA" id="ARBA00022683"/>
    </source>
</evidence>
<dbReference type="Proteomes" id="UP001215503">
    <property type="component" value="Unassembled WGS sequence"/>
</dbReference>
<keyword evidence="14" id="KW-0175">Coiled coil</keyword>
<dbReference type="InterPro" id="IPR040442">
    <property type="entry name" value="Pyrv_kinase-like_dom_sf"/>
</dbReference>
<keyword evidence="10" id="KW-0598">Phosphotransferase system</keyword>
<dbReference type="InterPro" id="IPR036618">
    <property type="entry name" value="PtsI_HPr-bd_sf"/>
</dbReference>
<keyword evidence="17" id="KW-1185">Reference proteome</keyword>
<keyword evidence="6" id="KW-0813">Transport</keyword>
<dbReference type="EC" id="2.7.3.9" evidence="5"/>
<dbReference type="SUPFAM" id="SSF51621">
    <property type="entry name" value="Phosphoenolpyruvate/pyruvate domain"/>
    <property type="match status" value="1"/>
</dbReference>
<organism evidence="16 17">
    <name type="scientific">Aquibaculum arenosum</name>
    <dbReference type="NCBI Taxonomy" id="3032591"/>
    <lineage>
        <taxon>Bacteria</taxon>
        <taxon>Pseudomonadati</taxon>
        <taxon>Pseudomonadota</taxon>
        <taxon>Alphaproteobacteria</taxon>
        <taxon>Rhodospirillales</taxon>
        <taxon>Rhodovibrionaceae</taxon>
        <taxon>Aquibaculum</taxon>
    </lineage>
</organism>
<dbReference type="Pfam" id="PF00391">
    <property type="entry name" value="PEP-utilizers"/>
    <property type="match status" value="1"/>
</dbReference>
<evidence type="ECO:0000256" key="8">
    <source>
        <dbReference type="ARBA" id="ARBA00022597"/>
    </source>
</evidence>
<dbReference type="InterPro" id="IPR008731">
    <property type="entry name" value="PTS_EIN"/>
</dbReference>
<keyword evidence="13" id="KW-0460">Magnesium</keyword>
<evidence type="ECO:0000256" key="2">
    <source>
        <dbReference type="ARBA" id="ARBA00001946"/>
    </source>
</evidence>
<dbReference type="PROSITE" id="PS00742">
    <property type="entry name" value="PEP_ENZYMES_2"/>
    <property type="match status" value="1"/>
</dbReference>
<dbReference type="Gene3D" id="3.30.450.40">
    <property type="match status" value="1"/>
</dbReference>
<dbReference type="Gene3D" id="3.50.30.10">
    <property type="entry name" value="Phosphohistidine domain"/>
    <property type="match status" value="1"/>
</dbReference>
<evidence type="ECO:0000256" key="9">
    <source>
        <dbReference type="ARBA" id="ARBA00022679"/>
    </source>
</evidence>
<evidence type="ECO:0000256" key="12">
    <source>
        <dbReference type="ARBA" id="ARBA00022777"/>
    </source>
</evidence>
<dbReference type="InterPro" id="IPR008279">
    <property type="entry name" value="PEP-util_enz_mobile_dom"/>
</dbReference>
<dbReference type="Pfam" id="PF05524">
    <property type="entry name" value="PEP-utilisers_N"/>
    <property type="match status" value="1"/>
</dbReference>
<keyword evidence="8" id="KW-0762">Sugar transport</keyword>
<proteinExistence type="inferred from homology"/>
<dbReference type="PRINTS" id="PR01736">
    <property type="entry name" value="PHPHTRNFRASE"/>
</dbReference>
<keyword evidence="9 16" id="KW-0808">Transferase</keyword>
<dbReference type="SUPFAM" id="SSF55781">
    <property type="entry name" value="GAF domain-like"/>
    <property type="match status" value="1"/>
</dbReference>
<gene>
    <name evidence="16" type="primary">ptsP</name>
    <name evidence="16" type="ORF">P2G67_15400</name>
</gene>
<accession>A0ABT5YR98</accession>
<dbReference type="PANTHER" id="PTHR46244">
    <property type="entry name" value="PHOSPHOENOLPYRUVATE-PROTEIN PHOSPHOTRANSFERASE"/>
    <property type="match status" value="1"/>
</dbReference>
<evidence type="ECO:0000256" key="11">
    <source>
        <dbReference type="ARBA" id="ARBA00022723"/>
    </source>
</evidence>
<dbReference type="InterPro" id="IPR029016">
    <property type="entry name" value="GAF-like_dom_sf"/>
</dbReference>
<comment type="caution">
    <text evidence="16">The sequence shown here is derived from an EMBL/GenBank/DDBJ whole genome shotgun (WGS) entry which is preliminary data.</text>
</comment>
<dbReference type="InterPro" id="IPR006318">
    <property type="entry name" value="PTS_EI-like"/>
</dbReference>
<dbReference type="InterPro" id="IPR000121">
    <property type="entry name" value="PEP_util_C"/>
</dbReference>
<dbReference type="Gene3D" id="1.10.274.10">
    <property type="entry name" value="PtsI, HPr-binding domain"/>
    <property type="match status" value="1"/>
</dbReference>
<feature type="domain" description="GAF" evidence="15">
    <location>
        <begin position="27"/>
        <end position="173"/>
    </location>
</feature>
<dbReference type="Pfam" id="PF01590">
    <property type="entry name" value="GAF"/>
    <property type="match status" value="1"/>
</dbReference>
<evidence type="ECO:0000256" key="4">
    <source>
        <dbReference type="ARBA" id="ARBA00007837"/>
    </source>
</evidence>
<dbReference type="GO" id="GO:0008965">
    <property type="term" value="F:phosphoenolpyruvate-protein phosphotransferase activity"/>
    <property type="evidence" value="ECO:0007669"/>
    <property type="project" value="UniProtKB-EC"/>
</dbReference>
<evidence type="ECO:0000256" key="1">
    <source>
        <dbReference type="ARBA" id="ARBA00000683"/>
    </source>
</evidence>
<dbReference type="RefSeq" id="WP_275824146.1">
    <property type="nucleotide sequence ID" value="NZ_JARHUD010000012.1"/>
</dbReference>
<comment type="catalytic activity">
    <reaction evidence="1">
        <text>L-histidyl-[protein] + phosphoenolpyruvate = N(pros)-phospho-L-histidyl-[protein] + pyruvate</text>
        <dbReference type="Rhea" id="RHEA:23880"/>
        <dbReference type="Rhea" id="RHEA-COMP:9745"/>
        <dbReference type="Rhea" id="RHEA-COMP:9746"/>
        <dbReference type="ChEBI" id="CHEBI:15361"/>
        <dbReference type="ChEBI" id="CHEBI:29979"/>
        <dbReference type="ChEBI" id="CHEBI:58702"/>
        <dbReference type="ChEBI" id="CHEBI:64837"/>
        <dbReference type="EC" id="2.7.3.9"/>
    </reaction>
</comment>
<dbReference type="Pfam" id="PF02896">
    <property type="entry name" value="PEP-utilizers_C"/>
    <property type="match status" value="1"/>
</dbReference>
<evidence type="ECO:0000313" key="17">
    <source>
        <dbReference type="Proteomes" id="UP001215503"/>
    </source>
</evidence>
<evidence type="ECO:0000313" key="16">
    <source>
        <dbReference type="EMBL" id="MDF2097362.1"/>
    </source>
</evidence>
<dbReference type="InterPro" id="IPR050499">
    <property type="entry name" value="PEP-utilizing_PTS_enzyme"/>
</dbReference>
<dbReference type="SUPFAM" id="SSF47831">
    <property type="entry name" value="Enzyme I of the PEP:sugar phosphotransferase system HPr-binding (sub)domain"/>
    <property type="match status" value="1"/>
</dbReference>
<reference evidence="16 17" key="1">
    <citation type="submission" date="2023-03" db="EMBL/GenBank/DDBJ databases">
        <title>Fodinicurvata sp. CAU 1616 isolated from sea sendiment.</title>
        <authorList>
            <person name="Kim W."/>
        </authorList>
    </citation>
    <scope>NUCLEOTIDE SEQUENCE [LARGE SCALE GENOMIC DNA]</scope>
    <source>
        <strain evidence="16 17">CAU 1616</strain>
    </source>
</reference>
<keyword evidence="7" id="KW-0963">Cytoplasm</keyword>
<dbReference type="InterPro" id="IPR036637">
    <property type="entry name" value="Phosphohistidine_dom_sf"/>
</dbReference>
<dbReference type="SUPFAM" id="SSF52009">
    <property type="entry name" value="Phosphohistidine domain"/>
    <property type="match status" value="1"/>
</dbReference>
<dbReference type="InterPro" id="IPR003018">
    <property type="entry name" value="GAF"/>
</dbReference>
<dbReference type="InterPro" id="IPR023151">
    <property type="entry name" value="PEP_util_CS"/>
</dbReference>